<dbReference type="InterPro" id="IPR000644">
    <property type="entry name" value="CBS_dom"/>
</dbReference>
<dbReference type="RefSeq" id="WP_128695084.1">
    <property type="nucleotide sequence ID" value="NZ_LHQS01000004.1"/>
</dbReference>
<feature type="binding site" evidence="4">
    <location>
        <position position="161"/>
    </location>
    <ligand>
        <name>Zn(2+)</name>
        <dbReference type="ChEBI" id="CHEBI:29105"/>
    </ligand>
</feature>
<keyword evidence="8" id="KW-1185">Reference proteome</keyword>
<feature type="binding site" evidence="4">
    <location>
        <position position="161"/>
    </location>
    <ligand>
        <name>Fe cation</name>
        <dbReference type="ChEBI" id="CHEBI:24875"/>
    </ligand>
</feature>
<feature type="domain" description="ACP-type MB" evidence="6">
    <location>
        <begin position="153"/>
        <end position="187"/>
    </location>
</feature>
<evidence type="ECO:0000313" key="7">
    <source>
        <dbReference type="EMBL" id="RXE55175.1"/>
    </source>
</evidence>
<gene>
    <name evidence="7" type="ORF">ABH15_13240</name>
</gene>
<dbReference type="InterPro" id="IPR051257">
    <property type="entry name" value="Diverse_CBS-Domain"/>
</dbReference>
<evidence type="ECO:0000256" key="2">
    <source>
        <dbReference type="ARBA" id="ARBA00023167"/>
    </source>
</evidence>
<keyword evidence="4" id="KW-0408">Iron</keyword>
<dbReference type="PROSITE" id="PS51901">
    <property type="entry name" value="ACP_MB"/>
    <property type="match status" value="1"/>
</dbReference>
<keyword evidence="2" id="KW-0486">Methionine biosynthesis</keyword>
<feature type="binding site" evidence="4">
    <location>
        <position position="180"/>
    </location>
    <ligand>
        <name>Zn(2+)</name>
        <dbReference type="ChEBI" id="CHEBI:29105"/>
    </ligand>
</feature>
<feature type="binding site" evidence="4">
    <location>
        <position position="158"/>
    </location>
    <ligand>
        <name>Fe cation</name>
        <dbReference type="ChEBI" id="CHEBI:24875"/>
    </ligand>
</feature>
<feature type="binding site" evidence="4">
    <location>
        <position position="158"/>
    </location>
    <ligand>
        <name>Zn(2+)</name>
        <dbReference type="ChEBI" id="CHEBI:29105"/>
    </ligand>
</feature>
<dbReference type="EMBL" id="LHQS01000004">
    <property type="protein sequence ID" value="RXE55175.1"/>
    <property type="molecule type" value="Genomic_DNA"/>
</dbReference>
<dbReference type="PANTHER" id="PTHR43080:SF2">
    <property type="entry name" value="CBS DOMAIN-CONTAINING PROTEIN"/>
    <property type="match status" value="1"/>
</dbReference>
<dbReference type="OrthoDB" id="43333at2157"/>
<keyword evidence="1 3" id="KW-0129">CBS domain</keyword>
<dbReference type="AlphaFoldDB" id="A0A498GYH5"/>
<keyword evidence="2" id="KW-0028">Amino-acid biosynthesis</keyword>
<dbReference type="PROSITE" id="PS51371">
    <property type="entry name" value="CBS"/>
    <property type="match status" value="2"/>
</dbReference>
<proteinExistence type="predicted"/>
<feature type="binding site" evidence="4">
    <location>
        <position position="177"/>
    </location>
    <ligand>
        <name>Zn(2+)</name>
        <dbReference type="ChEBI" id="CHEBI:29105"/>
    </ligand>
</feature>
<organism evidence="7 8">
    <name type="scientific">Methanoculleus taiwanensis</name>
    <dbReference type="NCBI Taxonomy" id="1550565"/>
    <lineage>
        <taxon>Archaea</taxon>
        <taxon>Methanobacteriati</taxon>
        <taxon>Methanobacteriota</taxon>
        <taxon>Stenosarchaea group</taxon>
        <taxon>Methanomicrobia</taxon>
        <taxon>Methanomicrobiales</taxon>
        <taxon>Methanomicrobiaceae</taxon>
        <taxon>Methanoculleus</taxon>
    </lineage>
</organism>
<comment type="caution">
    <text evidence="7">The sequence shown here is derived from an EMBL/GenBank/DDBJ whole genome shotgun (WGS) entry which is preliminary data.</text>
</comment>
<dbReference type="GO" id="GO:0046872">
    <property type="term" value="F:metal ion binding"/>
    <property type="evidence" value="ECO:0007669"/>
    <property type="project" value="UniProtKB-KW"/>
</dbReference>
<dbReference type="SUPFAM" id="SSF54631">
    <property type="entry name" value="CBS-domain pair"/>
    <property type="match status" value="1"/>
</dbReference>
<protein>
    <submittedName>
        <fullName evidence="7">Signal transduction protein</fullName>
    </submittedName>
</protein>
<accession>A0A498GYH5</accession>
<evidence type="ECO:0000256" key="3">
    <source>
        <dbReference type="PROSITE-ProRule" id="PRU00703"/>
    </source>
</evidence>
<name>A0A498GYH5_9EURY</name>
<dbReference type="SMART" id="SM00116">
    <property type="entry name" value="CBS"/>
    <property type="match status" value="2"/>
</dbReference>
<feature type="domain" description="CBS" evidence="5">
    <location>
        <begin position="85"/>
        <end position="140"/>
    </location>
</feature>
<feature type="binding site" evidence="4">
    <location>
        <position position="180"/>
    </location>
    <ligand>
        <name>Fe cation</name>
        <dbReference type="ChEBI" id="CHEBI:24875"/>
    </ligand>
</feature>
<feature type="domain" description="CBS" evidence="5">
    <location>
        <begin position="20"/>
        <end position="77"/>
    </location>
</feature>
<dbReference type="Pfam" id="PF00571">
    <property type="entry name" value="CBS"/>
    <property type="match status" value="2"/>
</dbReference>
<dbReference type="PANTHER" id="PTHR43080">
    <property type="entry name" value="CBS DOMAIN-CONTAINING PROTEIN CBSX3, MITOCHONDRIAL"/>
    <property type="match status" value="1"/>
</dbReference>
<evidence type="ECO:0000313" key="8">
    <source>
        <dbReference type="Proteomes" id="UP000290932"/>
    </source>
</evidence>
<evidence type="ECO:0000256" key="4">
    <source>
        <dbReference type="PROSITE-ProRule" id="PRU01249"/>
    </source>
</evidence>
<keyword evidence="4" id="KW-0862">Zinc</keyword>
<dbReference type="InterPro" id="IPR044065">
    <property type="entry name" value="ACP_MB"/>
</dbReference>
<keyword evidence="4" id="KW-0479">Metal-binding</keyword>
<dbReference type="Proteomes" id="UP000290932">
    <property type="component" value="Unassembled WGS sequence"/>
</dbReference>
<evidence type="ECO:0000256" key="1">
    <source>
        <dbReference type="ARBA" id="ARBA00023122"/>
    </source>
</evidence>
<evidence type="ECO:0000259" key="6">
    <source>
        <dbReference type="PROSITE" id="PS51901"/>
    </source>
</evidence>
<dbReference type="InterPro" id="IPR046342">
    <property type="entry name" value="CBS_dom_sf"/>
</dbReference>
<reference evidence="7 8" key="1">
    <citation type="journal article" date="2015" name="Int. J. Syst. Evol. Microbiol.">
        <title>Methanoculleus taiwanensis sp. nov., a methanogen isolated from deep marine sediment at the deformation front area near Taiwan.</title>
        <authorList>
            <person name="Weng C.Y."/>
            <person name="Chen S.C."/>
            <person name="Lai M.C."/>
            <person name="Wu S.Y."/>
            <person name="Lin S."/>
            <person name="Yang T.F."/>
            <person name="Chen P.C."/>
        </authorList>
    </citation>
    <scope>NUCLEOTIDE SEQUENCE [LARGE SCALE GENOMIC DNA]</scope>
    <source>
        <strain evidence="7 8">CYW4</strain>
    </source>
</reference>
<evidence type="ECO:0000259" key="5">
    <source>
        <dbReference type="PROSITE" id="PS51371"/>
    </source>
</evidence>
<dbReference type="GO" id="GO:0009086">
    <property type="term" value="P:methionine biosynthetic process"/>
    <property type="evidence" value="ECO:0007669"/>
    <property type="project" value="UniProtKB-KW"/>
</dbReference>
<feature type="binding site" evidence="4">
    <location>
        <position position="177"/>
    </location>
    <ligand>
        <name>Fe cation</name>
        <dbReference type="ChEBI" id="CHEBI:24875"/>
    </ligand>
</feature>
<sequence>MANHNDSIRFEIRVPIREVMRSHPTTIDVGETVADAARAMCRDEVGSCIVLKDNLPIGIITEEDINCKVVAQDKKPSSAHISEIMSTPLITIGADKLVADAAYIMVKHRVRRLPVVENQTVIGMVTVRDILTVANEMNELMADLIEINREEEYAMGVCDRCGNMSDDLLRIDALMLCPVCREEDRII</sequence>
<dbReference type="Gene3D" id="3.10.580.10">
    <property type="entry name" value="CBS-domain"/>
    <property type="match status" value="1"/>
</dbReference>